<dbReference type="VEuPathDB" id="TriTrypDB:TcIL3000.11.8220"/>
<sequence>MDVGSSDEFIVAVVSFVENIVAIGTCGNDGCFNSFNPSLFKLPCAESRTVPAADSATKAFLSEALVADVFPVGAVGRHLCSSYEQLALSLKEYIAFLFTISQQQFGCCRNTLIHCLYLIELLQRRNILVHQSAAVVLHKSCEVQRHCNLLARCGWHGGESTVSTDLSSMTGNAFASEGLSPSSTSSETGQRAPVLRHPAKRLCRACAQSDVFSLQMWNVQVFIAAALLLSMKVNEEALAEADGELLLDQFGRAVSCEAHALRCAERCVCESLWDKLQVTDEGLRSVTRMLSFHLG</sequence>
<name>G0V151_TRYCI</name>
<gene>
    <name evidence="1" type="ORF">TCIL3000_11_8220</name>
</gene>
<dbReference type="EMBL" id="HE575324">
    <property type="protein sequence ID" value="CCC95372.1"/>
    <property type="molecule type" value="Genomic_DNA"/>
</dbReference>
<organism evidence="1">
    <name type="scientific">Trypanosoma congolense (strain IL3000)</name>
    <dbReference type="NCBI Taxonomy" id="1068625"/>
    <lineage>
        <taxon>Eukaryota</taxon>
        <taxon>Discoba</taxon>
        <taxon>Euglenozoa</taxon>
        <taxon>Kinetoplastea</taxon>
        <taxon>Metakinetoplastina</taxon>
        <taxon>Trypanosomatida</taxon>
        <taxon>Trypanosomatidae</taxon>
        <taxon>Trypanosoma</taxon>
        <taxon>Nannomonas</taxon>
    </lineage>
</organism>
<accession>G0V151</accession>
<dbReference type="AlphaFoldDB" id="G0V151"/>
<protein>
    <submittedName>
        <fullName evidence="1">Uncharacterized protein TCIL3000_11_8220</fullName>
    </submittedName>
</protein>
<reference evidence="1" key="1">
    <citation type="journal article" date="2012" name="Proc. Natl. Acad. Sci. U.S.A.">
        <title>Antigenic diversity is generated by distinct evolutionary mechanisms in African trypanosome species.</title>
        <authorList>
            <person name="Jackson A.P."/>
            <person name="Berry A."/>
            <person name="Aslett M."/>
            <person name="Allison H.C."/>
            <person name="Burton P."/>
            <person name="Vavrova-Anderson J."/>
            <person name="Brown R."/>
            <person name="Browne H."/>
            <person name="Corton N."/>
            <person name="Hauser H."/>
            <person name="Gamble J."/>
            <person name="Gilderthorp R."/>
            <person name="Marcello L."/>
            <person name="McQuillan J."/>
            <person name="Otto T.D."/>
            <person name="Quail M.A."/>
            <person name="Sanders M.J."/>
            <person name="van Tonder A."/>
            <person name="Ginger M.L."/>
            <person name="Field M.C."/>
            <person name="Barry J.D."/>
            <person name="Hertz-Fowler C."/>
            <person name="Berriman M."/>
        </authorList>
    </citation>
    <scope>NUCLEOTIDE SEQUENCE</scope>
    <source>
        <strain evidence="1">IL3000</strain>
    </source>
</reference>
<proteinExistence type="predicted"/>
<evidence type="ECO:0000313" key="1">
    <source>
        <dbReference type="EMBL" id="CCC95372.1"/>
    </source>
</evidence>